<sequence length="118" mass="13779">MDFYKKLLLFKSINKLSYKEIGEPIQMDQAAIRMAVNRKSLRPSDEKVLTDFFDLENSGDNDSISLDKRKIEKLATESVSNWNELMQVDSFKSRFYLELTKTLNMDIDEIFSKVLKGK</sequence>
<comment type="caution">
    <text evidence="1">The sequence shown here is derived from an EMBL/GenBank/DDBJ whole genome shotgun (WGS) entry which is preliminary data.</text>
</comment>
<dbReference type="AlphaFoldDB" id="A0A554VF95"/>
<dbReference type="Proteomes" id="UP000318833">
    <property type="component" value="Unassembled WGS sequence"/>
</dbReference>
<protein>
    <submittedName>
        <fullName evidence="1">Uncharacterized protein</fullName>
    </submittedName>
</protein>
<dbReference type="EMBL" id="VLNR01000054">
    <property type="protein sequence ID" value="TSE05829.1"/>
    <property type="molecule type" value="Genomic_DNA"/>
</dbReference>
<evidence type="ECO:0000313" key="1">
    <source>
        <dbReference type="EMBL" id="TSE05829.1"/>
    </source>
</evidence>
<reference evidence="1 2" key="1">
    <citation type="submission" date="2019-07" db="EMBL/GenBank/DDBJ databases">
        <title>The draft genome sequence of Aquimarina algiphila M91.</title>
        <authorList>
            <person name="Meng X."/>
        </authorList>
    </citation>
    <scope>NUCLEOTIDE SEQUENCE [LARGE SCALE GENOMIC DNA]</scope>
    <source>
        <strain evidence="1 2">M91</strain>
    </source>
</reference>
<gene>
    <name evidence="1" type="ORF">FOF46_21570</name>
</gene>
<proteinExistence type="predicted"/>
<organism evidence="1 2">
    <name type="scientific">Aquimarina algiphila</name>
    <dbReference type="NCBI Taxonomy" id="2047982"/>
    <lineage>
        <taxon>Bacteria</taxon>
        <taxon>Pseudomonadati</taxon>
        <taxon>Bacteroidota</taxon>
        <taxon>Flavobacteriia</taxon>
        <taxon>Flavobacteriales</taxon>
        <taxon>Flavobacteriaceae</taxon>
        <taxon>Aquimarina</taxon>
    </lineage>
</organism>
<keyword evidence="2" id="KW-1185">Reference proteome</keyword>
<dbReference type="RefSeq" id="WP_143917877.1">
    <property type="nucleotide sequence ID" value="NZ_CANMIK010000002.1"/>
</dbReference>
<evidence type="ECO:0000313" key="2">
    <source>
        <dbReference type="Proteomes" id="UP000318833"/>
    </source>
</evidence>
<name>A0A554VF95_9FLAO</name>
<accession>A0A554VF95</accession>